<reference evidence="3" key="1">
    <citation type="submission" date="2014-04" db="EMBL/GenBank/DDBJ databases">
        <title>Evolutionary Origins and Diversification of the Mycorrhizal Mutualists.</title>
        <authorList>
            <consortium name="DOE Joint Genome Institute"/>
            <consortium name="Mycorrhizal Genomics Consortium"/>
            <person name="Kohler A."/>
            <person name="Kuo A."/>
            <person name="Nagy L.G."/>
            <person name="Floudas D."/>
            <person name="Copeland A."/>
            <person name="Barry K.W."/>
            <person name="Cichocki N."/>
            <person name="Veneault-Fourrey C."/>
            <person name="LaButti K."/>
            <person name="Lindquist E.A."/>
            <person name="Lipzen A."/>
            <person name="Lundell T."/>
            <person name="Morin E."/>
            <person name="Murat C."/>
            <person name="Riley R."/>
            <person name="Ohm R."/>
            <person name="Sun H."/>
            <person name="Tunlid A."/>
            <person name="Henrissat B."/>
            <person name="Grigoriev I.V."/>
            <person name="Hibbett D.S."/>
            <person name="Martin F."/>
        </authorList>
    </citation>
    <scope>NUCLEOTIDE SEQUENCE [LARGE SCALE GENOMIC DNA]</scope>
    <source>
        <strain evidence="3">FD-334 SS-4</strain>
    </source>
</reference>
<protein>
    <submittedName>
        <fullName evidence="2">Uncharacterized protein</fullName>
    </submittedName>
</protein>
<evidence type="ECO:0000313" key="3">
    <source>
        <dbReference type="Proteomes" id="UP000054270"/>
    </source>
</evidence>
<name>A0A0D2KEB7_HYPSF</name>
<organism evidence="2 3">
    <name type="scientific">Hypholoma sublateritium (strain FD-334 SS-4)</name>
    <dbReference type="NCBI Taxonomy" id="945553"/>
    <lineage>
        <taxon>Eukaryota</taxon>
        <taxon>Fungi</taxon>
        <taxon>Dikarya</taxon>
        <taxon>Basidiomycota</taxon>
        <taxon>Agaricomycotina</taxon>
        <taxon>Agaricomycetes</taxon>
        <taxon>Agaricomycetidae</taxon>
        <taxon>Agaricales</taxon>
        <taxon>Agaricineae</taxon>
        <taxon>Strophariaceae</taxon>
        <taxon>Hypholoma</taxon>
    </lineage>
</organism>
<sequence>MTLGEADAVKYLRLAGAAALRTGKACPMLRRRTAWLLAGARKDGKSRNTDSDLVYQIAATKCTYASGQQEVDDIYLKPAVAPANLLGSVDSNSKEIIVPPAERRKQFDASFMFLSPSPAPVQAPSTPVEPAHAPRDVALECKHKNTPSASKFEVRSSKFASPGPCAHLSSGPARARHNAVHPQLSGSYDSKPPRASASVEGEEAAVMGASPSESVPEEHERRQHVASYPARGDPCTSFSPVHLAT</sequence>
<dbReference type="EMBL" id="KN817859">
    <property type="protein sequence ID" value="KJA12877.1"/>
    <property type="molecule type" value="Genomic_DNA"/>
</dbReference>
<evidence type="ECO:0000256" key="1">
    <source>
        <dbReference type="SAM" id="MobiDB-lite"/>
    </source>
</evidence>
<proteinExistence type="predicted"/>
<gene>
    <name evidence="2" type="ORF">HYPSUDRAFT_210037</name>
</gene>
<dbReference type="Proteomes" id="UP000054270">
    <property type="component" value="Unassembled WGS sequence"/>
</dbReference>
<dbReference type="AlphaFoldDB" id="A0A0D2KEB7"/>
<feature type="compositionally biased region" description="Low complexity" evidence="1">
    <location>
        <begin position="195"/>
        <end position="210"/>
    </location>
</feature>
<feature type="region of interest" description="Disordered" evidence="1">
    <location>
        <begin position="146"/>
        <end position="245"/>
    </location>
</feature>
<keyword evidence="3" id="KW-1185">Reference proteome</keyword>
<evidence type="ECO:0000313" key="2">
    <source>
        <dbReference type="EMBL" id="KJA12877.1"/>
    </source>
</evidence>
<accession>A0A0D2KEB7</accession>